<proteinExistence type="predicted"/>
<name>A0ABD0L339_9CAEN</name>
<dbReference type="AlphaFoldDB" id="A0ABD0L339"/>
<reference evidence="3" key="3">
    <citation type="submission" date="2023-01" db="EMBL/GenBank/DDBJ databases">
        <authorList>
            <person name="Patra A."/>
        </authorList>
    </citation>
    <scope>NUCLEOTIDE SEQUENCE</scope>
    <source>
        <strain evidence="3">Wonlab-2016</strain>
        <tissue evidence="3">Foot muscle</tissue>
    </source>
</reference>
<dbReference type="EMBL" id="JACVVK020000092">
    <property type="protein sequence ID" value="KAK7493540.1"/>
    <property type="molecule type" value="Genomic_DNA"/>
</dbReference>
<dbReference type="EMBL" id="JACVVK020000546">
    <property type="protein sequence ID" value="KAK7466776.1"/>
    <property type="molecule type" value="Genomic_DNA"/>
</dbReference>
<feature type="transmembrane region" description="Helical" evidence="1">
    <location>
        <begin position="78"/>
        <end position="102"/>
    </location>
</feature>
<comment type="caution">
    <text evidence="3">The sequence shown here is derived from an EMBL/GenBank/DDBJ whole genome shotgun (WGS) entry which is preliminary data.</text>
</comment>
<keyword evidence="1" id="KW-1133">Transmembrane helix</keyword>
<evidence type="ECO:0000313" key="2">
    <source>
        <dbReference type="EMBL" id="KAK7466776.1"/>
    </source>
</evidence>
<dbReference type="Proteomes" id="UP001519460">
    <property type="component" value="Unassembled WGS sequence"/>
</dbReference>
<keyword evidence="4" id="KW-1185">Reference proteome</keyword>
<evidence type="ECO:0000313" key="4">
    <source>
        <dbReference type="Proteomes" id="UP001519460"/>
    </source>
</evidence>
<keyword evidence="1" id="KW-0472">Membrane</keyword>
<gene>
    <name evidence="3" type="ORF">BaRGS_00015251</name>
    <name evidence="2" type="ORF">BaRGS_00037141</name>
</gene>
<keyword evidence="1" id="KW-0812">Transmembrane</keyword>
<sequence length="114" mass="12241">MRPPLSLSLPVAAHVSRVFCSLALVLLVVHVVFILLFGFKSPVKVFATVAYTCLMIAGILNVFGATTYLSLTAYLGGWVGWGVVLTLLSGVMQNIAAIIMIVPIQQGRVEYTTT</sequence>
<feature type="transmembrane region" description="Helical" evidence="1">
    <location>
        <begin position="45"/>
        <end position="66"/>
    </location>
</feature>
<accession>A0ABD0L339</accession>
<reference evidence="3" key="1">
    <citation type="submission" date="2020-09" db="EMBL/GenBank/DDBJ databases">
        <authorList>
            <person name="Won Y."/>
        </authorList>
    </citation>
    <scope>NUCLEOTIDE SEQUENCE</scope>
    <source>
        <strain evidence="3">Wonlab-2016</strain>
        <tissue evidence="3">Foot muscle</tissue>
    </source>
</reference>
<feature type="transmembrane region" description="Helical" evidence="1">
    <location>
        <begin position="15"/>
        <end position="38"/>
    </location>
</feature>
<protein>
    <submittedName>
        <fullName evidence="3">Uncharacterized protein</fullName>
    </submittedName>
</protein>
<organism evidence="3 4">
    <name type="scientific">Batillaria attramentaria</name>
    <dbReference type="NCBI Taxonomy" id="370345"/>
    <lineage>
        <taxon>Eukaryota</taxon>
        <taxon>Metazoa</taxon>
        <taxon>Spiralia</taxon>
        <taxon>Lophotrochozoa</taxon>
        <taxon>Mollusca</taxon>
        <taxon>Gastropoda</taxon>
        <taxon>Caenogastropoda</taxon>
        <taxon>Sorbeoconcha</taxon>
        <taxon>Cerithioidea</taxon>
        <taxon>Batillariidae</taxon>
        <taxon>Batillaria</taxon>
    </lineage>
</organism>
<evidence type="ECO:0000313" key="3">
    <source>
        <dbReference type="EMBL" id="KAK7493540.1"/>
    </source>
</evidence>
<evidence type="ECO:0000256" key="1">
    <source>
        <dbReference type="SAM" id="Phobius"/>
    </source>
</evidence>
<reference evidence="3 4" key="2">
    <citation type="journal article" date="2023" name="Sci. Data">
        <title>Genome assembly of the Korean intertidal mud-creeper Batillaria attramentaria.</title>
        <authorList>
            <person name="Patra A.K."/>
            <person name="Ho P.T."/>
            <person name="Jun S."/>
            <person name="Lee S.J."/>
            <person name="Kim Y."/>
            <person name="Won Y.J."/>
        </authorList>
    </citation>
    <scope>NUCLEOTIDE SEQUENCE [LARGE SCALE GENOMIC DNA]</scope>
    <source>
        <strain evidence="3">Wonlab-2016</strain>
    </source>
</reference>